<dbReference type="InterPro" id="IPR013083">
    <property type="entry name" value="Znf_RING/FYVE/PHD"/>
</dbReference>
<feature type="binding site" evidence="15">
    <location>
        <position position="211"/>
    </location>
    <ligand>
        <name>Zn(2+)</name>
        <dbReference type="ChEBI" id="CHEBI:29105"/>
        <label>1</label>
    </ligand>
</feature>
<dbReference type="InterPro" id="IPR019787">
    <property type="entry name" value="Znf_PHD-finger"/>
</dbReference>
<keyword evidence="6 15" id="KW-0862">Zinc</keyword>
<dbReference type="SUPFAM" id="SSF57903">
    <property type="entry name" value="FYVE/PHD zinc finger"/>
    <property type="match status" value="1"/>
</dbReference>
<dbReference type="Proteomes" id="UP001152885">
    <property type="component" value="Unassembled WGS sequence"/>
</dbReference>
<evidence type="ECO:0000256" key="8">
    <source>
        <dbReference type="ARBA" id="ARBA00023204"/>
    </source>
</evidence>
<keyword evidence="4" id="KW-0227">DNA damage</keyword>
<proteinExistence type="inferred from homology"/>
<keyword evidence="7 17" id="KW-0156">Chromatin regulator</keyword>
<dbReference type="GO" id="GO:0006325">
    <property type="term" value="P:chromatin organization"/>
    <property type="evidence" value="ECO:0007669"/>
    <property type="project" value="UniProtKB-KW"/>
</dbReference>
<evidence type="ECO:0000256" key="2">
    <source>
        <dbReference type="ARBA" id="ARBA00010210"/>
    </source>
</evidence>
<dbReference type="PROSITE" id="PS01359">
    <property type="entry name" value="ZF_PHD_1"/>
    <property type="match status" value="1"/>
</dbReference>
<comment type="function">
    <text evidence="17">Component of an histone acetyltransferase complex.</text>
</comment>
<dbReference type="CDD" id="cd16858">
    <property type="entry name" value="ING_ING3_Yng2p"/>
    <property type="match status" value="1"/>
</dbReference>
<feature type="binding site" evidence="15">
    <location>
        <position position="200"/>
    </location>
    <ligand>
        <name>Zn(2+)</name>
        <dbReference type="ChEBI" id="CHEBI:29105"/>
        <label>2</label>
    </ligand>
</feature>
<keyword evidence="10" id="KW-0469">Meiosis</keyword>
<dbReference type="GO" id="GO:0051321">
    <property type="term" value="P:meiotic cell cycle"/>
    <property type="evidence" value="ECO:0007669"/>
    <property type="project" value="UniProtKB-KW"/>
</dbReference>
<dbReference type="SMART" id="SM00249">
    <property type="entry name" value="PHD"/>
    <property type="match status" value="1"/>
</dbReference>
<accession>A0A9W4TUE8</accession>
<dbReference type="InterPro" id="IPR024610">
    <property type="entry name" value="ING_N_histone-binding"/>
</dbReference>
<organism evidence="19 20">
    <name type="scientific">Candida verbasci</name>
    <dbReference type="NCBI Taxonomy" id="1227364"/>
    <lineage>
        <taxon>Eukaryota</taxon>
        <taxon>Fungi</taxon>
        <taxon>Dikarya</taxon>
        <taxon>Ascomycota</taxon>
        <taxon>Saccharomycotina</taxon>
        <taxon>Pichiomycetes</taxon>
        <taxon>Debaryomycetaceae</taxon>
        <taxon>Candida/Lodderomyces clade</taxon>
        <taxon>Candida</taxon>
    </lineage>
</organism>
<gene>
    <name evidence="19" type="ORF">CANVERA_P1088</name>
</gene>
<evidence type="ECO:0000256" key="5">
    <source>
        <dbReference type="ARBA" id="ARBA00022771"/>
    </source>
</evidence>
<evidence type="ECO:0000256" key="9">
    <source>
        <dbReference type="ARBA" id="ARBA00023242"/>
    </source>
</evidence>
<evidence type="ECO:0000256" key="12">
    <source>
        <dbReference type="ARBA" id="ARBA00037044"/>
    </source>
</evidence>
<keyword evidence="9 17" id="KW-0539">Nucleus</keyword>
<evidence type="ECO:0000256" key="1">
    <source>
        <dbReference type="ARBA" id="ARBA00004123"/>
    </source>
</evidence>
<dbReference type="Pfam" id="PF12998">
    <property type="entry name" value="ING"/>
    <property type="match status" value="1"/>
</dbReference>
<comment type="function">
    <text evidence="12">Component of the NuA4 histone acetyltransferase complex which is involved in transcriptional activation of selected genes principally by acetylation of nucleosomal histone H4 and H2A. The NuA4 complex is also involved in DNA repair. Involved in cell cycle progression and meiosis.</text>
</comment>
<dbReference type="SMART" id="SM01408">
    <property type="entry name" value="ING"/>
    <property type="match status" value="1"/>
</dbReference>
<dbReference type="InterPro" id="IPR011011">
    <property type="entry name" value="Znf_FYVE_PHD"/>
</dbReference>
<comment type="subcellular location">
    <subcellularLocation>
        <location evidence="1 17">Nucleus</location>
    </subcellularLocation>
</comment>
<dbReference type="AlphaFoldDB" id="A0A9W4TUE8"/>
<dbReference type="GO" id="GO:0035267">
    <property type="term" value="C:NuA4 histone acetyltransferase complex"/>
    <property type="evidence" value="ECO:0007669"/>
    <property type="project" value="TreeGrafter"/>
</dbReference>
<dbReference type="PROSITE" id="PS50016">
    <property type="entry name" value="ZF_PHD_2"/>
    <property type="match status" value="1"/>
</dbReference>
<feature type="site" description="Histone H3K4me3 binding" evidence="14">
    <location>
        <position position="197"/>
    </location>
</feature>
<sequence length="242" mass="28204">MDVASTLEKYTQDLSNLPLEVQHLLQEIKNKDAELVEARKRYMSKDHQLFKFIRQNGTMTKNPKESQLYSKIEEDMNLVDNLQQEKILLANSTLFLITKNLYNLEKDIKVLENEDLIPPDTGEIEIMKEEYNSSSYTPSPGFVNELIQPPATVQKKVRKRNLKSPPVMDSGSLMLNEKPDEDNNLYCFCQRVSFGEMIGCDNENCKYEWFHWSCVGITSPPKDDEVWYCPDCSTKFKKQKKR</sequence>
<dbReference type="Gene3D" id="3.30.40.10">
    <property type="entry name" value="Zinc/RING finger domain, C3HC4 (zinc finger)"/>
    <property type="match status" value="1"/>
</dbReference>
<feature type="site" description="Histone H3K4me3 binding" evidence="14">
    <location>
        <position position="209"/>
    </location>
</feature>
<dbReference type="GO" id="GO:0006355">
    <property type="term" value="P:regulation of DNA-templated transcription"/>
    <property type="evidence" value="ECO:0007669"/>
    <property type="project" value="TreeGrafter"/>
</dbReference>
<dbReference type="FunFam" id="3.30.40.10:FF:000436">
    <property type="entry name" value="Chromatin modification-related protein"/>
    <property type="match status" value="1"/>
</dbReference>
<evidence type="ECO:0000256" key="3">
    <source>
        <dbReference type="ARBA" id="ARBA00022723"/>
    </source>
</evidence>
<evidence type="ECO:0000256" key="7">
    <source>
        <dbReference type="ARBA" id="ARBA00022853"/>
    </source>
</evidence>
<keyword evidence="20" id="KW-1185">Reference proteome</keyword>
<dbReference type="InterPro" id="IPR001965">
    <property type="entry name" value="Znf_PHD"/>
</dbReference>
<dbReference type="CDD" id="cd15505">
    <property type="entry name" value="PHD_ING"/>
    <property type="match status" value="1"/>
</dbReference>
<evidence type="ECO:0000259" key="18">
    <source>
        <dbReference type="PROSITE" id="PS50016"/>
    </source>
</evidence>
<comment type="domain">
    <text evidence="17">The PHD-type zinc finger mediates the binding to H3K4me3.</text>
</comment>
<feature type="binding site" evidence="15">
    <location>
        <position position="205"/>
    </location>
    <ligand>
        <name>Zn(2+)</name>
        <dbReference type="ChEBI" id="CHEBI:29105"/>
        <label>2</label>
    </ligand>
</feature>
<evidence type="ECO:0000256" key="4">
    <source>
        <dbReference type="ARBA" id="ARBA00022763"/>
    </source>
</evidence>
<evidence type="ECO:0000256" key="6">
    <source>
        <dbReference type="ARBA" id="ARBA00022833"/>
    </source>
</evidence>
<dbReference type="InterPro" id="IPR028651">
    <property type="entry name" value="ING_fam"/>
</dbReference>
<dbReference type="PANTHER" id="PTHR10333">
    <property type="entry name" value="INHIBITOR OF GROWTH PROTEIN"/>
    <property type="match status" value="1"/>
</dbReference>
<evidence type="ECO:0000313" key="19">
    <source>
        <dbReference type="EMBL" id="CAI5756570.1"/>
    </source>
</evidence>
<comment type="subunit">
    <text evidence="17">Component of an histone acetyltransferase complex. Interacts with H3K4me3 and to a lesser extent with H3K4me2.</text>
</comment>
<comment type="caution">
    <text evidence="19">The sequence shown here is derived from an EMBL/GenBank/DDBJ whole genome shotgun (WGS) entry which is preliminary data.</text>
</comment>
<comment type="subunit">
    <text evidence="13">Interacts with H3K4me3 and to a lesser extent with H3K4me2. Component of the NuA4 histone acetyltransferase complex.</text>
</comment>
<feature type="binding site" evidence="15">
    <location>
        <position position="229"/>
    </location>
    <ligand>
        <name>Zn(2+)</name>
        <dbReference type="ChEBI" id="CHEBI:29105"/>
        <label>2</label>
    </ligand>
</feature>
<keyword evidence="3 15" id="KW-0479">Metal-binding</keyword>
<dbReference type="OrthoDB" id="5411773at2759"/>
<dbReference type="Gene3D" id="6.10.140.1740">
    <property type="match status" value="1"/>
</dbReference>
<evidence type="ECO:0000256" key="13">
    <source>
        <dbReference type="ARBA" id="ARBA00063794"/>
    </source>
</evidence>
<evidence type="ECO:0000256" key="11">
    <source>
        <dbReference type="ARBA" id="ARBA00023306"/>
    </source>
</evidence>
<evidence type="ECO:0000256" key="14">
    <source>
        <dbReference type="PIRSR" id="PIRSR628651-50"/>
    </source>
</evidence>
<feature type="binding site" evidence="15">
    <location>
        <position position="232"/>
    </location>
    <ligand>
        <name>Zn(2+)</name>
        <dbReference type="ChEBI" id="CHEBI:29105"/>
        <label>2</label>
    </ligand>
</feature>
<evidence type="ECO:0000256" key="17">
    <source>
        <dbReference type="RuleBase" id="RU361213"/>
    </source>
</evidence>
<feature type="site" description="Histone H3K4me3 binding" evidence="14">
    <location>
        <position position="186"/>
    </location>
</feature>
<keyword evidence="5 16" id="KW-0863">Zinc-finger</keyword>
<evidence type="ECO:0000256" key="15">
    <source>
        <dbReference type="PIRSR" id="PIRSR628651-51"/>
    </source>
</evidence>
<reference evidence="19" key="1">
    <citation type="submission" date="2022-12" db="EMBL/GenBank/DDBJ databases">
        <authorList>
            <person name="Brejova B."/>
        </authorList>
    </citation>
    <scope>NUCLEOTIDE SEQUENCE</scope>
</reference>
<feature type="binding site" evidence="15">
    <location>
        <position position="187"/>
    </location>
    <ligand>
        <name>Zn(2+)</name>
        <dbReference type="ChEBI" id="CHEBI:29105"/>
        <label>1</label>
    </ligand>
</feature>
<evidence type="ECO:0000256" key="16">
    <source>
        <dbReference type="PROSITE-ProRule" id="PRU00146"/>
    </source>
</evidence>
<dbReference type="GO" id="GO:0005634">
    <property type="term" value="C:nucleus"/>
    <property type="evidence" value="ECO:0007669"/>
    <property type="project" value="UniProtKB-SubCell"/>
</dbReference>
<feature type="binding site" evidence="15">
    <location>
        <position position="214"/>
    </location>
    <ligand>
        <name>Zn(2+)</name>
        <dbReference type="ChEBI" id="CHEBI:29105"/>
        <label>1</label>
    </ligand>
</feature>
<dbReference type="GO" id="GO:0008270">
    <property type="term" value="F:zinc ion binding"/>
    <property type="evidence" value="ECO:0007669"/>
    <property type="project" value="UniProtKB-KW"/>
</dbReference>
<dbReference type="InterPro" id="IPR019786">
    <property type="entry name" value="Zinc_finger_PHD-type_CS"/>
</dbReference>
<dbReference type="EMBL" id="CANTUO010000001">
    <property type="protein sequence ID" value="CAI5756570.1"/>
    <property type="molecule type" value="Genomic_DNA"/>
</dbReference>
<dbReference type="PANTHER" id="PTHR10333:SF100">
    <property type="entry name" value="CHROMATIN MODIFICATION-RELATED PROTEIN YNG2"/>
    <property type="match status" value="1"/>
</dbReference>
<evidence type="ECO:0000313" key="20">
    <source>
        <dbReference type="Proteomes" id="UP001152885"/>
    </source>
</evidence>
<comment type="similarity">
    <text evidence="2 17">Belongs to the ING family.</text>
</comment>
<feature type="domain" description="PHD-type" evidence="18">
    <location>
        <begin position="184"/>
        <end position="235"/>
    </location>
</feature>
<keyword evidence="8" id="KW-0234">DNA repair</keyword>
<dbReference type="GO" id="GO:0006281">
    <property type="term" value="P:DNA repair"/>
    <property type="evidence" value="ECO:0007669"/>
    <property type="project" value="UniProtKB-KW"/>
</dbReference>
<protein>
    <recommendedName>
        <fullName evidence="17">Chromatin modification-related protein</fullName>
    </recommendedName>
</protein>
<feature type="site" description="Histone H3K4me3 binding" evidence="14">
    <location>
        <position position="201"/>
    </location>
</feature>
<feature type="binding site" evidence="15">
    <location>
        <position position="189"/>
    </location>
    <ligand>
        <name>Zn(2+)</name>
        <dbReference type="ChEBI" id="CHEBI:29105"/>
        <label>1</label>
    </ligand>
</feature>
<name>A0A9W4TUE8_9ASCO</name>
<keyword evidence="11" id="KW-0131">Cell cycle</keyword>
<evidence type="ECO:0000256" key="10">
    <source>
        <dbReference type="ARBA" id="ARBA00023254"/>
    </source>
</evidence>